<dbReference type="GO" id="GO:0051539">
    <property type="term" value="F:4 iron, 4 sulfur cluster binding"/>
    <property type="evidence" value="ECO:0007669"/>
    <property type="project" value="UniProtKB-UniRule"/>
</dbReference>
<evidence type="ECO:0000256" key="7">
    <source>
        <dbReference type="ARBA" id="ARBA00023002"/>
    </source>
</evidence>
<keyword evidence="6 10" id="KW-0479">Metal-binding</keyword>
<organism evidence="12 13">
    <name type="scientific">Murimonas intestini</name>
    <dbReference type="NCBI Taxonomy" id="1337051"/>
    <lineage>
        <taxon>Bacteria</taxon>
        <taxon>Bacillati</taxon>
        <taxon>Bacillota</taxon>
        <taxon>Clostridia</taxon>
        <taxon>Lachnospirales</taxon>
        <taxon>Lachnospiraceae</taxon>
        <taxon>Murimonas</taxon>
    </lineage>
</organism>
<keyword evidence="7 10" id="KW-0560">Oxidoreductase</keyword>
<keyword evidence="9 10" id="KW-0411">Iron-sulfur</keyword>
<dbReference type="SFLD" id="SFLDS00029">
    <property type="entry name" value="Radical_SAM"/>
    <property type="match status" value="1"/>
</dbReference>
<evidence type="ECO:0000313" key="12">
    <source>
        <dbReference type="EMBL" id="PWJ72439.1"/>
    </source>
</evidence>
<dbReference type="EC" id="1.97.1.4" evidence="10"/>
<comment type="catalytic activity">
    <reaction evidence="10">
        <text>glycyl-[formate C-acetyltransferase] + reduced [flavodoxin] + S-adenosyl-L-methionine = glycin-2-yl radical-[formate C-acetyltransferase] + semiquinone [flavodoxin] + 5'-deoxyadenosine + L-methionine + H(+)</text>
        <dbReference type="Rhea" id="RHEA:19225"/>
        <dbReference type="Rhea" id="RHEA-COMP:10622"/>
        <dbReference type="Rhea" id="RHEA-COMP:12190"/>
        <dbReference type="Rhea" id="RHEA-COMP:12191"/>
        <dbReference type="Rhea" id="RHEA-COMP:14480"/>
        <dbReference type="ChEBI" id="CHEBI:15378"/>
        <dbReference type="ChEBI" id="CHEBI:17319"/>
        <dbReference type="ChEBI" id="CHEBI:29947"/>
        <dbReference type="ChEBI" id="CHEBI:32722"/>
        <dbReference type="ChEBI" id="CHEBI:57618"/>
        <dbReference type="ChEBI" id="CHEBI:57844"/>
        <dbReference type="ChEBI" id="CHEBI:59789"/>
        <dbReference type="ChEBI" id="CHEBI:140311"/>
        <dbReference type="EC" id="1.97.1.4"/>
    </reaction>
</comment>
<keyword evidence="12" id="KW-0670">Pyruvate</keyword>
<reference evidence="12 13" key="1">
    <citation type="submission" date="2018-05" db="EMBL/GenBank/DDBJ databases">
        <authorList>
            <person name="Goeker M."/>
            <person name="Huntemann M."/>
            <person name="Clum A."/>
            <person name="Pillay M."/>
            <person name="Palaniappan K."/>
            <person name="Varghese N."/>
            <person name="Mikhailova N."/>
            <person name="Stamatis D."/>
            <person name="Reddy T."/>
            <person name="Daum C."/>
            <person name="Shapiro N."/>
            <person name="Ivanova N."/>
            <person name="Kyrpides N."/>
            <person name="Woyke T."/>
        </authorList>
    </citation>
    <scope>NUCLEOTIDE SEQUENCE [LARGE SCALE GENOMIC DNA]</scope>
    <source>
        <strain evidence="12 13">DSM 26524</strain>
    </source>
</reference>
<dbReference type="NCBIfam" id="TIGR02493">
    <property type="entry name" value="PFLA"/>
    <property type="match status" value="1"/>
</dbReference>
<dbReference type="PANTHER" id="PTHR30352">
    <property type="entry name" value="PYRUVATE FORMATE-LYASE-ACTIVATING ENZYME"/>
    <property type="match status" value="1"/>
</dbReference>
<dbReference type="InterPro" id="IPR058240">
    <property type="entry name" value="rSAM_sf"/>
</dbReference>
<evidence type="ECO:0000313" key="13">
    <source>
        <dbReference type="Proteomes" id="UP000245412"/>
    </source>
</evidence>
<comment type="caution">
    <text evidence="12">The sequence shown here is derived from an EMBL/GenBank/DDBJ whole genome shotgun (WGS) entry which is preliminary data.</text>
</comment>
<dbReference type="PROSITE" id="PS51918">
    <property type="entry name" value="RADICAL_SAM"/>
    <property type="match status" value="1"/>
</dbReference>
<comment type="cofactor">
    <cofactor evidence="10">
        <name>[4Fe-4S] cluster</name>
        <dbReference type="ChEBI" id="CHEBI:49883"/>
    </cofactor>
    <text evidence="10">Binds 1 [4Fe-4S] cluster. The cluster is coordinated with 3 cysteines and an exchangeable S-adenosyl-L-methionine.</text>
</comment>
<protein>
    <recommendedName>
        <fullName evidence="3 10">Pyruvate formate-lyase-activating enzyme</fullName>
        <ecNumber evidence="10">1.97.1.4</ecNumber>
    </recommendedName>
</protein>
<feature type="domain" description="Radical SAM core" evidence="11">
    <location>
        <begin position="14"/>
        <end position="243"/>
    </location>
</feature>
<evidence type="ECO:0000259" key="11">
    <source>
        <dbReference type="PROSITE" id="PS51918"/>
    </source>
</evidence>
<dbReference type="Pfam" id="PF04055">
    <property type="entry name" value="Radical_SAM"/>
    <property type="match status" value="1"/>
</dbReference>
<keyword evidence="12" id="KW-0456">Lyase</keyword>
<proteinExistence type="inferred from homology"/>
<keyword evidence="8 10" id="KW-0408">Iron</keyword>
<evidence type="ECO:0000256" key="2">
    <source>
        <dbReference type="ARBA" id="ARBA00009777"/>
    </source>
</evidence>
<dbReference type="PROSITE" id="PS01087">
    <property type="entry name" value="RADICAL_ACTIVATING"/>
    <property type="match status" value="1"/>
</dbReference>
<dbReference type="SFLD" id="SFLDG01066">
    <property type="entry name" value="organic_radical-activating_enz"/>
    <property type="match status" value="1"/>
</dbReference>
<dbReference type="GO" id="GO:0005737">
    <property type="term" value="C:cytoplasm"/>
    <property type="evidence" value="ECO:0007669"/>
    <property type="project" value="UniProtKB-SubCell"/>
</dbReference>
<dbReference type="PANTHER" id="PTHR30352:SF5">
    <property type="entry name" value="PYRUVATE FORMATE-LYASE 1-ACTIVATING ENZYME"/>
    <property type="match status" value="1"/>
</dbReference>
<keyword evidence="4 10" id="KW-0004">4Fe-4S</keyword>
<gene>
    <name evidence="12" type="ORF">C7383_11850</name>
</gene>
<comment type="function">
    <text evidence="1 10">Activation of pyruvate formate-lyase under anaerobic conditions by generation of an organic free radical, using S-adenosylmethionine and reduced flavodoxin as cosubstrates to produce 5'-deoxy-adenosine.</text>
</comment>
<keyword evidence="5 10" id="KW-0949">S-adenosyl-L-methionine</keyword>
<accession>A0AB73SYI1</accession>
<dbReference type="InterPro" id="IPR034457">
    <property type="entry name" value="Organic_radical-activating"/>
</dbReference>
<dbReference type="AlphaFoldDB" id="A0AB73SYI1"/>
<dbReference type="GO" id="GO:0046872">
    <property type="term" value="F:metal ion binding"/>
    <property type="evidence" value="ECO:0007669"/>
    <property type="project" value="UniProtKB-UniRule"/>
</dbReference>
<dbReference type="Proteomes" id="UP000245412">
    <property type="component" value="Unassembled WGS sequence"/>
</dbReference>
<evidence type="ECO:0000256" key="10">
    <source>
        <dbReference type="RuleBase" id="RU362053"/>
    </source>
</evidence>
<dbReference type="GO" id="GO:0043365">
    <property type="term" value="F:[formate-C-acetyltransferase]-activating enzyme activity"/>
    <property type="evidence" value="ECO:0007669"/>
    <property type="project" value="UniProtKB-UniRule"/>
</dbReference>
<dbReference type="Gene3D" id="3.20.20.70">
    <property type="entry name" value="Aldolase class I"/>
    <property type="match status" value="1"/>
</dbReference>
<dbReference type="InterPro" id="IPR012839">
    <property type="entry name" value="Organic_radical_activase"/>
</dbReference>
<comment type="similarity">
    <text evidence="2 10">Belongs to the organic radical-activating enzymes family.</text>
</comment>
<dbReference type="InterPro" id="IPR013785">
    <property type="entry name" value="Aldolase_TIM"/>
</dbReference>
<comment type="subcellular location">
    <subcellularLocation>
        <location evidence="10">Cytoplasm</location>
    </subcellularLocation>
</comment>
<dbReference type="InterPro" id="IPR001989">
    <property type="entry name" value="Radical_activat_CS"/>
</dbReference>
<evidence type="ECO:0000256" key="8">
    <source>
        <dbReference type="ARBA" id="ARBA00023004"/>
    </source>
</evidence>
<sequence>MEGYVHSQESFGTVDGPGVRYVVFMQGCPMRCLYCHNPDTWEPRTGTLTDSEEILGHYMKNKAFYQKGGLTVTGGEPLLQIDFVLDLFKKAKKLDIHTCIDTSGITFIPGSEACLKKMDELMQVTDLVMLDIKHIDPEKHKELTSQDNSRILAFAEYLEKRGIPVWIRHVIVPGITDDPKYLDKLGYFIGGLKNVKALDVLPYHTMGKAKYEKLGMDYPLGDLPDCTKEAALEARKLIMEGIRRRRRDISKPVGTP</sequence>
<dbReference type="RefSeq" id="WP_109748439.1">
    <property type="nucleotide sequence ID" value="NZ_CABJAT010000011.1"/>
</dbReference>
<evidence type="ECO:0000256" key="6">
    <source>
        <dbReference type="ARBA" id="ARBA00022723"/>
    </source>
</evidence>
<keyword evidence="10" id="KW-0963">Cytoplasm</keyword>
<name>A0AB73SYI1_9FIRM</name>
<dbReference type="GO" id="GO:0016829">
    <property type="term" value="F:lyase activity"/>
    <property type="evidence" value="ECO:0007669"/>
    <property type="project" value="UniProtKB-KW"/>
</dbReference>
<keyword evidence="13" id="KW-1185">Reference proteome</keyword>
<dbReference type="InterPro" id="IPR007197">
    <property type="entry name" value="rSAM"/>
</dbReference>
<dbReference type="InterPro" id="IPR012838">
    <property type="entry name" value="PFL1_activating"/>
</dbReference>
<evidence type="ECO:0000256" key="1">
    <source>
        <dbReference type="ARBA" id="ARBA00003141"/>
    </source>
</evidence>
<evidence type="ECO:0000256" key="5">
    <source>
        <dbReference type="ARBA" id="ARBA00022691"/>
    </source>
</evidence>
<dbReference type="CDD" id="cd01335">
    <property type="entry name" value="Radical_SAM"/>
    <property type="match status" value="1"/>
</dbReference>
<dbReference type="EMBL" id="QGGY01000018">
    <property type="protein sequence ID" value="PWJ72439.1"/>
    <property type="molecule type" value="Genomic_DNA"/>
</dbReference>
<dbReference type="PIRSF" id="PIRSF000371">
    <property type="entry name" value="PFL_act_enz"/>
    <property type="match status" value="1"/>
</dbReference>
<evidence type="ECO:0000256" key="9">
    <source>
        <dbReference type="ARBA" id="ARBA00023014"/>
    </source>
</evidence>
<evidence type="ECO:0000256" key="3">
    <source>
        <dbReference type="ARBA" id="ARBA00021356"/>
    </source>
</evidence>
<evidence type="ECO:0000256" key="4">
    <source>
        <dbReference type="ARBA" id="ARBA00022485"/>
    </source>
</evidence>
<dbReference type="SUPFAM" id="SSF102114">
    <property type="entry name" value="Radical SAM enzymes"/>
    <property type="match status" value="1"/>
</dbReference>